<dbReference type="KEGG" id="hsu:HLASF_3036"/>
<dbReference type="EMBL" id="CP011565">
    <property type="protein sequence ID" value="ALG83105.1"/>
    <property type="molecule type" value="Genomic_DNA"/>
</dbReference>
<evidence type="ECO:0000313" key="3">
    <source>
        <dbReference type="EMBL" id="ALG83105.1"/>
    </source>
</evidence>
<geneLocation type="plasmid" evidence="2 5">
    <name>pHSR2-01</name>
</geneLocation>
<name>A0A0F7PD99_9EURY</name>
<evidence type="ECO:0000313" key="2">
    <source>
        <dbReference type="EMBL" id="AKH98662.1"/>
    </source>
</evidence>
<sequence length="230" mass="26593">MSRTTSTESLPPATLYPSDLRDIEAELDERSAEVSISIVSQASQITSTYESVDDLLADPLVPEHVTDYQLWFETDEGEGVIYANSTDSDKHEIRLYGDFAWKNEIYTVINSIISSNVNSWRNRFQEYELRIANLFSTILAGFFFLQIIPTGPFYPADHRIPILSILFALFLAGAIATGNRHEAFPYVTIYTVDEKEVDQRKNAWWNIIYLVIFAWLFMWVLRFLWPFLPI</sequence>
<feature type="transmembrane region" description="Helical" evidence="1">
    <location>
        <begin position="131"/>
        <end position="148"/>
    </location>
</feature>
<dbReference type="Proteomes" id="UP000069906">
    <property type="component" value="Plasmid pHSR2-01"/>
</dbReference>
<evidence type="ECO:0000313" key="4">
    <source>
        <dbReference type="Proteomes" id="UP000060390"/>
    </source>
</evidence>
<organism evidence="2 5">
    <name type="scientific">Halanaeroarchaeum sulfurireducens</name>
    <dbReference type="NCBI Taxonomy" id="1604004"/>
    <lineage>
        <taxon>Archaea</taxon>
        <taxon>Methanobacteriati</taxon>
        <taxon>Methanobacteriota</taxon>
        <taxon>Stenosarchaea group</taxon>
        <taxon>Halobacteria</taxon>
        <taxon>Halobacteriales</taxon>
        <taxon>Halobacteriaceae</taxon>
        <taxon>Halanaeroarchaeum</taxon>
    </lineage>
</organism>
<dbReference type="RefSeq" id="WP_144426136.1">
    <property type="nucleotide sequence ID" value="NZ_CP008875.1"/>
</dbReference>
<keyword evidence="1" id="KW-0812">Transmembrane</keyword>
<keyword evidence="5" id="KW-1185">Reference proteome</keyword>
<keyword evidence="1" id="KW-1133">Transmembrane helix</keyword>
<protein>
    <submittedName>
        <fullName evidence="2">Uncharacterized protein</fullName>
    </submittedName>
</protein>
<keyword evidence="1" id="KW-0472">Membrane</keyword>
<reference evidence="4" key="2">
    <citation type="submission" date="2015-05" db="EMBL/GenBank/DDBJ databases">
        <title>Complete genome sequence of Halanaeroarchaeum sulfurireducens type strain M27-SA2, a sulfate-reducer haloarchaeon from marine anoxic lake Medee.</title>
        <authorList>
            <person name="Messina E."/>
            <person name="Kublanov I.V."/>
            <person name="Toshchakov S."/>
            <person name="Arcadi E."/>
            <person name="La Spada G."/>
            <person name="La Cono V."/>
            <person name="Yakimov M.M."/>
        </authorList>
    </citation>
    <scope>NUCLEOTIDE SEQUENCE [LARGE SCALE GENOMIC DNA]</scope>
    <source>
        <strain evidence="4">M27-SA2</strain>
        <plasmid evidence="4">Plasmid pM27-SA2-01</plasmid>
    </source>
</reference>
<keyword evidence="2" id="KW-0614">Plasmid</keyword>
<dbReference type="KEGG" id="hsf:HLASA_3037"/>
<dbReference type="GeneID" id="41532930"/>
<reference evidence="2 5" key="1">
    <citation type="submission" date="2014-06" db="EMBL/GenBank/DDBJ databases">
        <title>Secret life of haloarchaea: discovery of obligatory anaerobic haloarchaea growing by dissimilatory sulfur reduction.</title>
        <authorList>
            <person name="Sorokin D.Y."/>
            <person name="Kublanov I.V."/>
            <person name="Gavrilov S.N."/>
            <person name="Ferrer M."/>
            <person name="Golyshin P.N."/>
            <person name="Messina E."/>
            <person name="La Cono V."/>
            <person name="Yakimov M.M."/>
        </authorList>
    </citation>
    <scope>NUCLEOTIDE SEQUENCE [LARGE SCALE GENOMIC DNA]</scope>
    <source>
        <strain evidence="2 5">HSR2</strain>
        <plasmid evidence="2 5">pHSR2-01</plasmid>
    </source>
</reference>
<feature type="transmembrane region" description="Helical" evidence="1">
    <location>
        <begin position="160"/>
        <end position="178"/>
    </location>
</feature>
<gene>
    <name evidence="3" type="ORF">HLASA_3037</name>
    <name evidence="2" type="ORF">HLASF_3036</name>
</gene>
<reference evidence="3 4" key="3">
    <citation type="journal article" date="2016" name="Stand. Genomic Sci.">
        <title>Complete genome sequence of 'Halanaeroarchaeum sulfurireducens' M27-SA2, a sulfur-reducing and acetate-oxidizing haloarchaeon from the deep-sea hypersaline anoxic lake Medee.</title>
        <authorList>
            <person name="Messina E."/>
            <person name="Sorokin D.Y."/>
            <person name="Kublanov I.V."/>
            <person name="Toshchakov S."/>
            <person name="Lopatina A."/>
            <person name="Arcadi E."/>
            <person name="Smedile F."/>
            <person name="La Spada G."/>
            <person name="La Cono V."/>
            <person name="Yakimov M.M."/>
        </authorList>
    </citation>
    <scope>NUCLEOTIDE SEQUENCE [LARGE SCALE GENOMIC DNA]</scope>
    <source>
        <strain evidence="3 4">M27-SA2</strain>
        <plasmid evidence="4">Plasmid pM27-SA2-01</plasmid>
        <plasmid evidence="3">pM27-SA2-01</plasmid>
    </source>
</reference>
<dbReference type="HOGENOM" id="CLU_1202594_0_0_2"/>
<evidence type="ECO:0000256" key="1">
    <source>
        <dbReference type="SAM" id="Phobius"/>
    </source>
</evidence>
<geneLocation type="plasmid" evidence="3 4">
    <name>pM27-SA2-01</name>
</geneLocation>
<evidence type="ECO:0000313" key="5">
    <source>
        <dbReference type="Proteomes" id="UP000069906"/>
    </source>
</evidence>
<dbReference type="Proteomes" id="UP000060390">
    <property type="component" value="Plasmid pM27-SA2-01"/>
</dbReference>
<proteinExistence type="predicted"/>
<dbReference type="AlphaFoldDB" id="A0A0F7PD99"/>
<accession>A0A0F7PD99</accession>
<dbReference type="EMBL" id="CP008875">
    <property type="protein sequence ID" value="AKH98662.1"/>
    <property type="molecule type" value="Genomic_DNA"/>
</dbReference>
<feature type="transmembrane region" description="Helical" evidence="1">
    <location>
        <begin position="203"/>
        <end position="225"/>
    </location>
</feature>